<organism evidence="2 3">
    <name type="scientific">Saccharothrix violaceirubra</name>
    <dbReference type="NCBI Taxonomy" id="413306"/>
    <lineage>
        <taxon>Bacteria</taxon>
        <taxon>Bacillati</taxon>
        <taxon>Actinomycetota</taxon>
        <taxon>Actinomycetes</taxon>
        <taxon>Pseudonocardiales</taxon>
        <taxon>Pseudonocardiaceae</taxon>
        <taxon>Saccharothrix</taxon>
    </lineage>
</organism>
<accession>A0A7W7T210</accession>
<gene>
    <name evidence="2" type="ORF">F4559_002435</name>
</gene>
<dbReference type="Pfam" id="PF00582">
    <property type="entry name" value="Usp"/>
    <property type="match status" value="1"/>
</dbReference>
<dbReference type="AlphaFoldDB" id="A0A7W7T210"/>
<comment type="caution">
    <text evidence="2">The sequence shown here is derived from an EMBL/GenBank/DDBJ whole genome shotgun (WGS) entry which is preliminary data.</text>
</comment>
<dbReference type="RefSeq" id="WP_184668450.1">
    <property type="nucleotide sequence ID" value="NZ_BAABAI010000013.1"/>
</dbReference>
<evidence type="ECO:0000259" key="1">
    <source>
        <dbReference type="Pfam" id="PF00582"/>
    </source>
</evidence>
<dbReference type="InterPro" id="IPR014729">
    <property type="entry name" value="Rossmann-like_a/b/a_fold"/>
</dbReference>
<feature type="domain" description="UspA" evidence="1">
    <location>
        <begin position="4"/>
        <end position="126"/>
    </location>
</feature>
<protein>
    <submittedName>
        <fullName evidence="2">Nucleotide-binding universal stress UspA family protein</fullName>
    </submittedName>
</protein>
<dbReference type="SUPFAM" id="SSF52402">
    <property type="entry name" value="Adenine nucleotide alpha hydrolases-like"/>
    <property type="match status" value="1"/>
</dbReference>
<evidence type="ECO:0000313" key="3">
    <source>
        <dbReference type="Proteomes" id="UP000542674"/>
    </source>
</evidence>
<evidence type="ECO:0000313" key="2">
    <source>
        <dbReference type="EMBL" id="MBB4965076.1"/>
    </source>
</evidence>
<name>A0A7W7T210_9PSEU</name>
<sequence>MGKRPVVVGVDGTVAGVRALAWAMDQALERDVPLHVVNAWQQNTVPARERSRELVDDALVTAATGRLRHPQIIRRCLPGPAAEVLVEAARSATLLVLAAHDRPTTGLGRVSAHCVLHASVPVVVLHEETAD</sequence>
<keyword evidence="3" id="KW-1185">Reference proteome</keyword>
<reference evidence="2 3" key="1">
    <citation type="submission" date="2020-08" db="EMBL/GenBank/DDBJ databases">
        <title>Sequencing the genomes of 1000 actinobacteria strains.</title>
        <authorList>
            <person name="Klenk H.-P."/>
        </authorList>
    </citation>
    <scope>NUCLEOTIDE SEQUENCE [LARGE SCALE GENOMIC DNA]</scope>
    <source>
        <strain evidence="2 3">DSM 45084</strain>
    </source>
</reference>
<dbReference type="Proteomes" id="UP000542674">
    <property type="component" value="Unassembled WGS sequence"/>
</dbReference>
<dbReference type="Gene3D" id="3.40.50.620">
    <property type="entry name" value="HUPs"/>
    <property type="match status" value="1"/>
</dbReference>
<proteinExistence type="predicted"/>
<dbReference type="InterPro" id="IPR006016">
    <property type="entry name" value="UspA"/>
</dbReference>
<dbReference type="EMBL" id="JACHJS010000001">
    <property type="protein sequence ID" value="MBB4965076.1"/>
    <property type="molecule type" value="Genomic_DNA"/>
</dbReference>